<keyword evidence="2" id="KW-1133">Transmembrane helix</keyword>
<name>B1L632_KORCO</name>
<feature type="transmembrane region" description="Helical" evidence="2">
    <location>
        <begin position="7"/>
        <end position="27"/>
    </location>
</feature>
<keyword evidence="2" id="KW-0812">Transmembrane</keyword>
<reference evidence="3 4" key="1">
    <citation type="journal article" date="2008" name="Proc. Natl. Acad. Sci. U.S.A.">
        <title>A korarchaeal genome reveals new insights into the evolution of the Archaea.</title>
        <authorList>
            <person name="Elkins J.G."/>
            <person name="Podar M."/>
            <person name="Graham D.E."/>
            <person name="Makarova K.S."/>
            <person name="Wolf Y."/>
            <person name="Randau L."/>
            <person name="Hedlund B.P."/>
            <person name="Brochier-Armanet C."/>
            <person name="Kunin V."/>
            <person name="Anderson I."/>
            <person name="Lapidus A."/>
            <person name="Goltsman E."/>
            <person name="Barry K."/>
            <person name="Koonin E.V."/>
            <person name="Hugenholtz P."/>
            <person name="Kyrpides N."/>
            <person name="Wanner G."/>
            <person name="Richardson P."/>
            <person name="Keller M."/>
            <person name="Stetter K.O."/>
        </authorList>
    </citation>
    <scope>NUCLEOTIDE SEQUENCE [LARGE SCALE GENOMIC DNA]</scope>
    <source>
        <strain evidence="4">OPF8</strain>
    </source>
</reference>
<sequence>MMDRDTLLLMGVIVIVLIVLGSAYTVMYRGVAPSLLGTYTEAQKTQQASQTQTTGTQAAPFSFGDRFLSIREFSVNYDLEVNMSKIGELSVYLKGDKYRLDLSMENIQYTIIRSGNSNVVCSKPAGEDWSCLQSGSVEEAIQSTGEENLRDPVGEGSKLGSPSYNGSRNYAGQKGYCYYAKETSGELEVLREVCITDKGVPVYYLYMEKTNNIITKRIEAIAKTISSSVQDNVFNPPAAPS</sequence>
<feature type="region of interest" description="Disordered" evidence="1">
    <location>
        <begin position="145"/>
        <end position="165"/>
    </location>
</feature>
<keyword evidence="4" id="KW-1185">Reference proteome</keyword>
<dbReference type="AlphaFoldDB" id="B1L632"/>
<dbReference type="EnsemblBacteria" id="ACB07911">
    <property type="protein sequence ID" value="ACB07911"/>
    <property type="gene ID" value="Kcr_1165"/>
</dbReference>
<evidence type="ECO:0000313" key="3">
    <source>
        <dbReference type="EMBL" id="ACB07911.1"/>
    </source>
</evidence>
<evidence type="ECO:0000256" key="2">
    <source>
        <dbReference type="SAM" id="Phobius"/>
    </source>
</evidence>
<gene>
    <name evidence="3" type="ordered locus">Kcr_1165</name>
</gene>
<accession>B1L632</accession>
<dbReference type="HOGENOM" id="CLU_1149802_0_0_2"/>
<evidence type="ECO:0000256" key="1">
    <source>
        <dbReference type="SAM" id="MobiDB-lite"/>
    </source>
</evidence>
<proteinExistence type="predicted"/>
<dbReference type="InParanoid" id="B1L632"/>
<dbReference type="GeneID" id="6094442"/>
<dbReference type="Proteomes" id="UP000001686">
    <property type="component" value="Chromosome"/>
</dbReference>
<dbReference type="STRING" id="374847.Kcr_1165"/>
<evidence type="ECO:0000313" key="4">
    <source>
        <dbReference type="Proteomes" id="UP000001686"/>
    </source>
</evidence>
<dbReference type="RefSeq" id="WP_012309808.1">
    <property type="nucleotide sequence ID" value="NC_010482.1"/>
</dbReference>
<keyword evidence="2" id="KW-0472">Membrane</keyword>
<dbReference type="KEGG" id="kcr:Kcr_1165"/>
<organism evidence="3 4">
    <name type="scientific">Korarchaeum cryptofilum (strain OPF8)</name>
    <dbReference type="NCBI Taxonomy" id="374847"/>
    <lineage>
        <taxon>Archaea</taxon>
        <taxon>Thermoproteota</taxon>
        <taxon>Candidatus Korarchaeia</taxon>
        <taxon>Candidatus Korarchaeales</taxon>
        <taxon>Candidatus Korarchaeaceae</taxon>
        <taxon>Candidatus Korarchaeum</taxon>
    </lineage>
</organism>
<protein>
    <submittedName>
        <fullName evidence="3">Uncharacterized protein</fullName>
    </submittedName>
</protein>
<dbReference type="EMBL" id="CP000968">
    <property type="protein sequence ID" value="ACB07911.1"/>
    <property type="molecule type" value="Genomic_DNA"/>
</dbReference>